<proteinExistence type="predicted"/>
<dbReference type="AlphaFoldDB" id="A0A2T4I7S9"/>
<keyword evidence="3" id="KW-1185">Reference proteome</keyword>
<comment type="caution">
    <text evidence="2">The sequence shown here is derived from an EMBL/GenBank/DDBJ whole genome shotgun (WGS) entry which is preliminary data.</text>
</comment>
<evidence type="ECO:0000313" key="3">
    <source>
        <dbReference type="Proteomes" id="UP000241206"/>
    </source>
</evidence>
<sequence>MAEPYRSTPVFDESTIPAALRGEHRTKPGVWGLIRVIEGELNLTYCEPHAEKVLSPGNPGVVNPEQTHFVTPLGQVKMQVDFYTEPPDP</sequence>
<dbReference type="EMBL" id="PHHF01000006">
    <property type="protein sequence ID" value="PTD27453.1"/>
    <property type="molecule type" value="Genomic_DNA"/>
</dbReference>
<accession>A0A2T4I7S9</accession>
<dbReference type="InterPro" id="IPR015392">
    <property type="entry name" value="TehB/YeaR-like_dom"/>
</dbReference>
<dbReference type="SUPFAM" id="SSF51197">
    <property type="entry name" value="Clavaminate synthase-like"/>
    <property type="match status" value="1"/>
</dbReference>
<dbReference type="RefSeq" id="WP_107393761.1">
    <property type="nucleotide sequence ID" value="NZ_PHHF01000006.1"/>
</dbReference>
<feature type="domain" description="TehB/YeaR-like" evidence="1">
    <location>
        <begin position="6"/>
        <end position="80"/>
    </location>
</feature>
<gene>
    <name evidence="2" type="ORF">CV103_01575</name>
</gene>
<dbReference type="Gene3D" id="2.60.120.10">
    <property type="entry name" value="Jelly Rolls"/>
    <property type="match status" value="1"/>
</dbReference>
<name>A0A2T4I7S9_9SPHN</name>
<dbReference type="Proteomes" id="UP000241206">
    <property type="component" value="Unassembled WGS sequence"/>
</dbReference>
<protein>
    <recommendedName>
        <fullName evidence="1">TehB/YeaR-like domain-containing protein</fullName>
    </recommendedName>
</protein>
<evidence type="ECO:0000313" key="2">
    <source>
        <dbReference type="EMBL" id="PTD27453.1"/>
    </source>
</evidence>
<reference evidence="2 3" key="1">
    <citation type="submission" date="2017-11" db="EMBL/GenBank/DDBJ databases">
        <title>Sphingomonas oleivorans sp. nov., isolated from oil-contaminated soil.</title>
        <authorList>
            <person name="Wang L."/>
            <person name="Chen L."/>
        </authorList>
    </citation>
    <scope>NUCLEOTIDE SEQUENCE [LARGE SCALE GENOMIC DNA]</scope>
    <source>
        <strain evidence="2 3">K101</strain>
    </source>
</reference>
<organism evidence="2 3">
    <name type="scientific">Edaphosphingomonas fennica</name>
    <dbReference type="NCBI Taxonomy" id="114404"/>
    <lineage>
        <taxon>Bacteria</taxon>
        <taxon>Pseudomonadati</taxon>
        <taxon>Pseudomonadota</taxon>
        <taxon>Alphaproteobacteria</taxon>
        <taxon>Sphingomonadales</taxon>
        <taxon>Rhizorhabdaceae</taxon>
        <taxon>Edaphosphingomonas</taxon>
    </lineage>
</organism>
<dbReference type="Pfam" id="PF09313">
    <property type="entry name" value="TehB-like"/>
    <property type="match status" value="1"/>
</dbReference>
<evidence type="ECO:0000259" key="1">
    <source>
        <dbReference type="Pfam" id="PF09313"/>
    </source>
</evidence>
<dbReference type="InterPro" id="IPR014710">
    <property type="entry name" value="RmlC-like_jellyroll"/>
</dbReference>